<dbReference type="Proteomes" id="UP000092021">
    <property type="component" value="Unassembled WGS sequence"/>
</dbReference>
<keyword evidence="1" id="KW-1133">Transmembrane helix</keyword>
<evidence type="ECO:0000256" key="1">
    <source>
        <dbReference type="SAM" id="Phobius"/>
    </source>
</evidence>
<sequence length="80" mass="9209">MFYFYALSFLPWLILGLTAVLGLALGRPGDSVRRRRYGLGVVGLFVVAALLISAHFWPIWTGQSIPYEDWYAHMWFTGWI</sequence>
<organism evidence="2 3">
    <name type="scientific">Rothia kristinae</name>
    <dbReference type="NCBI Taxonomy" id="37923"/>
    <lineage>
        <taxon>Bacteria</taxon>
        <taxon>Bacillati</taxon>
        <taxon>Actinomycetota</taxon>
        <taxon>Actinomycetes</taxon>
        <taxon>Micrococcales</taxon>
        <taxon>Micrococcaceae</taxon>
        <taxon>Rothia</taxon>
    </lineage>
</organism>
<evidence type="ECO:0000313" key="3">
    <source>
        <dbReference type="Proteomes" id="UP000092021"/>
    </source>
</evidence>
<proteinExistence type="predicted"/>
<evidence type="ECO:0000313" key="2">
    <source>
        <dbReference type="EMBL" id="OAX67782.1"/>
    </source>
</evidence>
<feature type="transmembrane region" description="Helical" evidence="1">
    <location>
        <begin position="37"/>
        <end position="60"/>
    </location>
</feature>
<dbReference type="EMBL" id="LWGZ01000056">
    <property type="protein sequence ID" value="OAX67782.1"/>
    <property type="molecule type" value="Genomic_DNA"/>
</dbReference>
<protein>
    <submittedName>
        <fullName evidence="2">Uncharacterized protein</fullName>
    </submittedName>
</protein>
<gene>
    <name evidence="2" type="ORF">A5N15_00710</name>
</gene>
<keyword evidence="1" id="KW-0812">Transmembrane</keyword>
<accession>A0A657IW83</accession>
<name>A0A657IW83_9MICC</name>
<reference evidence="2 3" key="1">
    <citation type="submission" date="2016-04" db="EMBL/GenBank/DDBJ databases">
        <title>Identification of putative biosynthetic pathways for the production of bioactive secondary metabolites by the marine actinomycete Kocuria kristinae RUTW2-3.</title>
        <authorList>
            <person name="Waterworth S.C."/>
            <person name="Walmsley T.A."/>
            <person name="Matongo T."/>
            <person name="Davies-Coleman M.T."/>
            <person name="Dorrington R.A."/>
        </authorList>
    </citation>
    <scope>NUCLEOTIDE SEQUENCE [LARGE SCALE GENOMIC DNA]</scope>
    <source>
        <strain evidence="2 3">RUTW4-5</strain>
    </source>
</reference>
<comment type="caution">
    <text evidence="2">The sequence shown here is derived from an EMBL/GenBank/DDBJ whole genome shotgun (WGS) entry which is preliminary data.</text>
</comment>
<keyword evidence="1" id="KW-0472">Membrane</keyword>
<feature type="transmembrane region" description="Helical" evidence="1">
    <location>
        <begin position="6"/>
        <end position="25"/>
    </location>
</feature>
<dbReference type="AlphaFoldDB" id="A0A657IW83"/>